<dbReference type="GO" id="GO:0140297">
    <property type="term" value="F:DNA-binding transcription factor binding"/>
    <property type="evidence" value="ECO:0007669"/>
    <property type="project" value="TreeGrafter"/>
</dbReference>
<dbReference type="OrthoDB" id="298012at2759"/>
<dbReference type="Pfam" id="PF02826">
    <property type="entry name" value="2-Hacid_dh_C"/>
    <property type="match status" value="1"/>
</dbReference>
<dbReference type="PROSITE" id="PS00671">
    <property type="entry name" value="D_2_HYDROXYACID_DH_3"/>
    <property type="match status" value="1"/>
</dbReference>
<proteinExistence type="inferred from homology"/>
<keyword evidence="4" id="KW-0539">Nucleus</keyword>
<evidence type="ECO:0000256" key="5">
    <source>
        <dbReference type="RuleBase" id="RU003719"/>
    </source>
</evidence>
<dbReference type="GO" id="GO:0006357">
    <property type="term" value="P:regulation of transcription by RNA polymerase II"/>
    <property type="evidence" value="ECO:0007669"/>
    <property type="project" value="TreeGrafter"/>
</dbReference>
<gene>
    <name evidence="8" type="primary">ctbp2</name>
    <name evidence="8" type="ORF">DBV05_g11586</name>
</gene>
<evidence type="ECO:0000313" key="8">
    <source>
        <dbReference type="EMBL" id="KAB2569739.1"/>
    </source>
</evidence>
<dbReference type="InterPro" id="IPR006139">
    <property type="entry name" value="D-isomer_2_OHA_DH_cat_dom"/>
</dbReference>
<feature type="domain" description="D-isomer specific 2-hydroxyacid dehydrogenase NAD-binding" evidence="7">
    <location>
        <begin position="133"/>
        <end position="327"/>
    </location>
</feature>
<comment type="subcellular location">
    <subcellularLocation>
        <location evidence="1">Nucleus</location>
    </subcellularLocation>
</comment>
<dbReference type="InterPro" id="IPR051638">
    <property type="entry name" value="CTBP_dehydrogenase"/>
</dbReference>
<dbReference type="Pfam" id="PF00389">
    <property type="entry name" value="2-Hacid_dh"/>
    <property type="match status" value="1"/>
</dbReference>
<dbReference type="EMBL" id="VCHE01000171">
    <property type="protein sequence ID" value="KAB2569739.1"/>
    <property type="molecule type" value="Genomic_DNA"/>
</dbReference>
<dbReference type="GO" id="GO:0003713">
    <property type="term" value="F:transcription coactivator activity"/>
    <property type="evidence" value="ECO:0007669"/>
    <property type="project" value="TreeGrafter"/>
</dbReference>
<accession>A0A5N5CWJ4</accession>
<dbReference type="GO" id="GO:0016616">
    <property type="term" value="F:oxidoreductase activity, acting on the CH-OH group of donors, NAD or NADP as acceptor"/>
    <property type="evidence" value="ECO:0007669"/>
    <property type="project" value="InterPro"/>
</dbReference>
<evidence type="ECO:0000313" key="9">
    <source>
        <dbReference type="Proteomes" id="UP000325902"/>
    </source>
</evidence>
<dbReference type="Proteomes" id="UP000325902">
    <property type="component" value="Unassembled WGS sequence"/>
</dbReference>
<comment type="similarity">
    <text evidence="2 5">Belongs to the D-isomer specific 2-hydroxyacid dehydrogenase family.</text>
</comment>
<dbReference type="InterPro" id="IPR043322">
    <property type="entry name" value="CtBP"/>
</dbReference>
<dbReference type="GO" id="GO:0051287">
    <property type="term" value="F:NAD binding"/>
    <property type="evidence" value="ECO:0007669"/>
    <property type="project" value="InterPro"/>
</dbReference>
<dbReference type="GO" id="GO:0003714">
    <property type="term" value="F:transcription corepressor activity"/>
    <property type="evidence" value="ECO:0007669"/>
    <property type="project" value="InterPro"/>
</dbReference>
<dbReference type="InterPro" id="IPR006140">
    <property type="entry name" value="D-isomer_DH_NAD-bd"/>
</dbReference>
<dbReference type="InterPro" id="IPR036291">
    <property type="entry name" value="NAD(P)-bd_dom_sf"/>
</dbReference>
<dbReference type="Gene3D" id="3.40.50.720">
    <property type="entry name" value="NAD(P)-binding Rossmann-like Domain"/>
    <property type="match status" value="2"/>
</dbReference>
<evidence type="ECO:0000259" key="6">
    <source>
        <dbReference type="Pfam" id="PF00389"/>
    </source>
</evidence>
<dbReference type="PANTHER" id="PTHR46029:SF7">
    <property type="entry name" value="C-TERMINAL-BINDING PROTEIN"/>
    <property type="match status" value="1"/>
</dbReference>
<evidence type="ECO:0000256" key="3">
    <source>
        <dbReference type="ARBA" id="ARBA00023002"/>
    </source>
</evidence>
<protein>
    <submittedName>
        <fullName evidence="8">C-terminal-binding protein 2</fullName>
    </submittedName>
</protein>
<dbReference type="SUPFAM" id="SSF51735">
    <property type="entry name" value="NAD(P)-binding Rossmann-fold domains"/>
    <property type="match status" value="1"/>
</dbReference>
<evidence type="ECO:0000259" key="7">
    <source>
        <dbReference type="Pfam" id="PF02826"/>
    </source>
</evidence>
<dbReference type="InterPro" id="IPR029753">
    <property type="entry name" value="D-isomer_DH_CS"/>
</dbReference>
<organism evidence="8 9">
    <name type="scientific">Lasiodiplodia theobromae</name>
    <dbReference type="NCBI Taxonomy" id="45133"/>
    <lineage>
        <taxon>Eukaryota</taxon>
        <taxon>Fungi</taxon>
        <taxon>Dikarya</taxon>
        <taxon>Ascomycota</taxon>
        <taxon>Pezizomycotina</taxon>
        <taxon>Dothideomycetes</taxon>
        <taxon>Dothideomycetes incertae sedis</taxon>
        <taxon>Botryosphaeriales</taxon>
        <taxon>Botryosphaeriaceae</taxon>
        <taxon>Lasiodiplodia</taxon>
    </lineage>
</organism>
<evidence type="ECO:0000256" key="4">
    <source>
        <dbReference type="ARBA" id="ARBA00023242"/>
    </source>
</evidence>
<keyword evidence="3 5" id="KW-0560">Oxidoreductase</keyword>
<dbReference type="GO" id="GO:0001221">
    <property type="term" value="F:transcription coregulator binding"/>
    <property type="evidence" value="ECO:0007669"/>
    <property type="project" value="TreeGrafter"/>
</dbReference>
<dbReference type="SUPFAM" id="SSF52283">
    <property type="entry name" value="Formate/glycerate dehydrogenase catalytic domain-like"/>
    <property type="match status" value="1"/>
</dbReference>
<comment type="caution">
    <text evidence="8">The sequence shown here is derived from an EMBL/GenBank/DDBJ whole genome shotgun (WGS) entry which is preliminary data.</text>
</comment>
<dbReference type="GO" id="GO:0005634">
    <property type="term" value="C:nucleus"/>
    <property type="evidence" value="ECO:0007669"/>
    <property type="project" value="UniProtKB-SubCell"/>
</dbReference>
<dbReference type="AlphaFoldDB" id="A0A5N5CWJ4"/>
<feature type="domain" description="D-isomer specific 2-hydroxyacid dehydrogenase catalytic" evidence="6">
    <location>
        <begin position="68"/>
        <end position="351"/>
    </location>
</feature>
<name>A0A5N5CWJ4_9PEZI</name>
<evidence type="ECO:0000256" key="1">
    <source>
        <dbReference type="ARBA" id="ARBA00004123"/>
    </source>
</evidence>
<evidence type="ECO:0000256" key="2">
    <source>
        <dbReference type="ARBA" id="ARBA00005854"/>
    </source>
</evidence>
<dbReference type="PANTHER" id="PTHR46029">
    <property type="entry name" value="C-TERMINAL-BINDING PROTEIN"/>
    <property type="match status" value="1"/>
</dbReference>
<dbReference type="CDD" id="cd05299">
    <property type="entry name" value="CtBP_dh"/>
    <property type="match status" value="1"/>
</dbReference>
<reference evidence="8 9" key="1">
    <citation type="journal article" date="2019" name="Sci. Rep.">
        <title>A multi-omics analysis of the grapevine pathogen Lasiodiplodia theobromae reveals that temperature affects the expression of virulence- and pathogenicity-related genes.</title>
        <authorList>
            <person name="Felix C."/>
            <person name="Meneses R."/>
            <person name="Goncalves M.F.M."/>
            <person name="Tilleman L."/>
            <person name="Duarte A.S."/>
            <person name="Jorrin-Novo J.V."/>
            <person name="Van de Peer Y."/>
            <person name="Deforce D."/>
            <person name="Van Nieuwerburgh F."/>
            <person name="Esteves A.C."/>
            <person name="Alves A."/>
        </authorList>
    </citation>
    <scope>NUCLEOTIDE SEQUENCE [LARGE SCALE GENOMIC DNA]</scope>
    <source>
        <strain evidence="8 9">LA-SOL3</strain>
    </source>
</reference>
<keyword evidence="9" id="KW-1185">Reference proteome</keyword>
<sequence>MGSVTDNTVPTYTIIHADGLYEDDRVENEIFRPSKDSPEYKVNYSQVNLRPAGTTVSKPWSSIDKSLRDQVDGITLLMLTFTAEDLKLFPRLKVLVRMGVGYDGVNRAALAARNVTLCNVPDYGTTDIADHALALALTLRRGIALHHDLQRASPKPAPFTAIPSPLISRLRGATFGVVGLGAIGMATALRAKAFGWDVLFFDPGVASGVEQSLGVRRTRDVKELFRQSSTVSLHCPLTAQTRGMVGDELLGLMPRGAVLVNTARGEIVDLDAVEKGLRDGRLAGAGLDVLPEEPIPEDESRVHPLLKAYRRREEWLVGRLVITPHAAWNCPESVEDVRVKSAETMRDVLIKGQRVNVIPPPPPQ</sequence>